<comment type="caution">
    <text evidence="1">The sequence shown here is derived from an EMBL/GenBank/DDBJ whole genome shotgun (WGS) entry which is preliminary data.</text>
</comment>
<accession>A0ABT8DB00</accession>
<name>A0ABT8DB00_9RHOB</name>
<sequence length="64" mass="7474">MHKTREQIGLNVYVWPDGDRSVTYVRNGIWRLNEVRTEDPVTEADTRCWHNPISSRSFCVVPEG</sequence>
<evidence type="ECO:0000313" key="1">
    <source>
        <dbReference type="EMBL" id="MDN3713516.1"/>
    </source>
</evidence>
<dbReference type="EMBL" id="JAUFRC010000001">
    <property type="protein sequence ID" value="MDN3713516.1"/>
    <property type="molecule type" value="Genomic_DNA"/>
</dbReference>
<dbReference type="Proteomes" id="UP001243846">
    <property type="component" value="Unassembled WGS sequence"/>
</dbReference>
<gene>
    <name evidence="1" type="ORF">QWZ10_20420</name>
</gene>
<dbReference type="RefSeq" id="WP_377731598.1">
    <property type="nucleotide sequence ID" value="NZ_JBHSVP010000001.1"/>
</dbReference>
<protein>
    <submittedName>
        <fullName evidence="1">Uncharacterized protein</fullName>
    </submittedName>
</protein>
<keyword evidence="2" id="KW-1185">Reference proteome</keyword>
<evidence type="ECO:0000313" key="2">
    <source>
        <dbReference type="Proteomes" id="UP001243846"/>
    </source>
</evidence>
<organism evidence="1 2">
    <name type="scientific">Paracoccus cavernae</name>
    <dbReference type="NCBI Taxonomy" id="1571207"/>
    <lineage>
        <taxon>Bacteria</taxon>
        <taxon>Pseudomonadati</taxon>
        <taxon>Pseudomonadota</taxon>
        <taxon>Alphaproteobacteria</taxon>
        <taxon>Rhodobacterales</taxon>
        <taxon>Paracoccaceae</taxon>
        <taxon>Paracoccus</taxon>
    </lineage>
</organism>
<proteinExistence type="predicted"/>
<reference evidence="2" key="1">
    <citation type="journal article" date="2019" name="Int. J. Syst. Evol. Microbiol.">
        <title>The Global Catalogue of Microorganisms (GCM) 10K type strain sequencing project: providing services to taxonomists for standard genome sequencing and annotation.</title>
        <authorList>
            <consortium name="The Broad Institute Genomics Platform"/>
            <consortium name="The Broad Institute Genome Sequencing Center for Infectious Disease"/>
            <person name="Wu L."/>
            <person name="Ma J."/>
        </authorList>
    </citation>
    <scope>NUCLEOTIDE SEQUENCE [LARGE SCALE GENOMIC DNA]</scope>
    <source>
        <strain evidence="2">CECT 8482</strain>
    </source>
</reference>